<organism evidence="1 2">
    <name type="scientific">Linderina macrospora</name>
    <dbReference type="NCBI Taxonomy" id="4868"/>
    <lineage>
        <taxon>Eukaryota</taxon>
        <taxon>Fungi</taxon>
        <taxon>Fungi incertae sedis</taxon>
        <taxon>Zoopagomycota</taxon>
        <taxon>Kickxellomycotina</taxon>
        <taxon>Kickxellomycetes</taxon>
        <taxon>Kickxellales</taxon>
        <taxon>Kickxellaceae</taxon>
        <taxon>Linderina</taxon>
    </lineage>
</organism>
<protein>
    <submittedName>
        <fullName evidence="1">Uncharacterized protein</fullName>
    </submittedName>
</protein>
<reference evidence="1" key="1">
    <citation type="submission" date="2022-07" db="EMBL/GenBank/DDBJ databases">
        <title>Phylogenomic reconstructions and comparative analyses of Kickxellomycotina fungi.</title>
        <authorList>
            <person name="Reynolds N.K."/>
            <person name="Stajich J.E."/>
            <person name="Barry K."/>
            <person name="Grigoriev I.V."/>
            <person name="Crous P."/>
            <person name="Smith M.E."/>
        </authorList>
    </citation>
    <scope>NUCLEOTIDE SEQUENCE</scope>
    <source>
        <strain evidence="1">NRRL 5244</strain>
    </source>
</reference>
<keyword evidence="2" id="KW-1185">Reference proteome</keyword>
<gene>
    <name evidence="1" type="ORF">FBU59_000135</name>
</gene>
<sequence>MAITKIFRKSTKSATTTSVPSTPRGSAELQRGVNPMAAFDKLRKQQTATTMARVFIR</sequence>
<accession>A0ACC1JHX6</accession>
<proteinExistence type="predicted"/>
<name>A0ACC1JHX6_9FUNG</name>
<evidence type="ECO:0000313" key="1">
    <source>
        <dbReference type="EMBL" id="KAJ1951470.1"/>
    </source>
</evidence>
<dbReference type="EMBL" id="JANBPW010000013">
    <property type="protein sequence ID" value="KAJ1951470.1"/>
    <property type="molecule type" value="Genomic_DNA"/>
</dbReference>
<dbReference type="Proteomes" id="UP001150603">
    <property type="component" value="Unassembled WGS sequence"/>
</dbReference>
<comment type="caution">
    <text evidence="1">The sequence shown here is derived from an EMBL/GenBank/DDBJ whole genome shotgun (WGS) entry which is preliminary data.</text>
</comment>
<evidence type="ECO:0000313" key="2">
    <source>
        <dbReference type="Proteomes" id="UP001150603"/>
    </source>
</evidence>